<feature type="transmembrane region" description="Helical" evidence="1">
    <location>
        <begin position="460"/>
        <end position="484"/>
    </location>
</feature>
<feature type="transmembrane region" description="Helical" evidence="1">
    <location>
        <begin position="729"/>
        <end position="753"/>
    </location>
</feature>
<dbReference type="Pfam" id="PF01757">
    <property type="entry name" value="Acyl_transf_3"/>
    <property type="match status" value="1"/>
</dbReference>
<keyword evidence="1" id="KW-1133">Transmembrane helix</keyword>
<feature type="transmembrane region" description="Helical" evidence="1">
    <location>
        <begin position="802"/>
        <end position="820"/>
    </location>
</feature>
<dbReference type="InterPro" id="IPR052728">
    <property type="entry name" value="O2_lipid_transport_reg"/>
</dbReference>
<evidence type="ECO:0000313" key="4">
    <source>
        <dbReference type="Proteomes" id="UP000215902"/>
    </source>
</evidence>
<dbReference type="Pfam" id="PF20146">
    <property type="entry name" value="NRF"/>
    <property type="match status" value="1"/>
</dbReference>
<protein>
    <recommendedName>
        <fullName evidence="2">Nose resistant-to-fluoxetine protein N-terminal domain-containing protein</fullName>
    </recommendedName>
</protein>
<feature type="transmembrane region" description="Helical" evidence="1">
    <location>
        <begin position="278"/>
        <end position="298"/>
    </location>
</feature>
<evidence type="ECO:0000313" key="3">
    <source>
        <dbReference type="EMBL" id="PAA83554.1"/>
    </source>
</evidence>
<evidence type="ECO:0000259" key="2">
    <source>
        <dbReference type="SMART" id="SM00703"/>
    </source>
</evidence>
<gene>
    <name evidence="3" type="ORF">BOX15_Mlig030456g3</name>
</gene>
<evidence type="ECO:0000256" key="1">
    <source>
        <dbReference type="SAM" id="Phobius"/>
    </source>
</evidence>
<dbReference type="OrthoDB" id="207378at2759"/>
<feature type="transmembrane region" description="Helical" evidence="1">
    <location>
        <begin position="594"/>
        <end position="622"/>
    </location>
</feature>
<dbReference type="GO" id="GO:0016747">
    <property type="term" value="F:acyltransferase activity, transferring groups other than amino-acyl groups"/>
    <property type="evidence" value="ECO:0007669"/>
    <property type="project" value="InterPro"/>
</dbReference>
<sequence>SAEEYLQPSTKVSFLQFKMLQSLQAMSWHTKSNHIVCLSLLAIIAWQPYFIAAESKSAYTEALLGFVDNVFLSSNKVPLTSYNSNDFSMDQLIRKLSAASLSRGGIFRENLDNLDTTRTLDELLESAGIGENCTRDLKLLGEAVLRMKGWALPFIDSIGRPQAGLLNGATTWLGSFDQCLAAGANFTDENGTVESEQFSGAYCLLQLQSWSDKFKLKILITIGTCWPDSCSIRDAVNATKNLANFTSVVDVGRLDVRPAAPDCRSAAGAKTDSLEPGAIAMLAILSLIAVCLIGGTGIDLYQRSRSRSAAAAAAKAPVQASGSASSAAAAVAAEAAAVGYNADNNGANNDFDSSETAGDEEALIAATVIHRDNRGGGAGIGCCRCWGGLKSILLCFSVRTNAAKLMDQRQASSSLRCVNGIRFISMSWVILGHTYMVGLINASNLGQLVPQWLNDWTFQAVLNATVSVDTFFVLSGLLATYLFLRELDRRGGQLKRINWLRFYLHRYWRLTAPYMLVLGAYTTLAQYLYDGPRYPRNGFDANCRTVWWRNLLYINNFFSMRDMCMSWSWYLANDMQFYAVSPLFMTLMAKRPALGVAAAMLAIVASSVGLGVYCTLAGIGVFGPGTGGEEMWNRDALDSIYIRPWFRIGPYLVGSLAGMLTHRLLSAELVDARFPYRRQRGSLRLHWSVRLLGWATAAVLCLSVLYGLFDVQRGLVVLSQPVASLYNATFRLAWSIGIAWVVVACCTGNGGLVSEFLSAGIFAPLSRLSYCAYLLHPVIIIAMETARRDTFQWNSWTPVGNFLAYLATSYGVAFGASLAFESPLIALERLAVE</sequence>
<organism evidence="3 4">
    <name type="scientific">Macrostomum lignano</name>
    <dbReference type="NCBI Taxonomy" id="282301"/>
    <lineage>
        <taxon>Eukaryota</taxon>
        <taxon>Metazoa</taxon>
        <taxon>Spiralia</taxon>
        <taxon>Lophotrochozoa</taxon>
        <taxon>Platyhelminthes</taxon>
        <taxon>Rhabditophora</taxon>
        <taxon>Macrostomorpha</taxon>
        <taxon>Macrostomida</taxon>
        <taxon>Macrostomidae</taxon>
        <taxon>Macrostomum</taxon>
    </lineage>
</organism>
<feature type="transmembrane region" description="Helical" evidence="1">
    <location>
        <begin position="691"/>
        <end position="709"/>
    </location>
</feature>
<dbReference type="SMART" id="SM00703">
    <property type="entry name" value="NRF"/>
    <property type="match status" value="1"/>
</dbReference>
<feature type="non-terminal residue" evidence="3">
    <location>
        <position position="1"/>
    </location>
</feature>
<dbReference type="PANTHER" id="PTHR11161">
    <property type="entry name" value="O-ACYLTRANSFERASE"/>
    <property type="match status" value="1"/>
</dbReference>
<feature type="transmembrane region" description="Helical" evidence="1">
    <location>
        <begin position="420"/>
        <end position="440"/>
    </location>
</feature>
<feature type="transmembrane region" description="Helical" evidence="1">
    <location>
        <begin position="765"/>
        <end position="782"/>
    </location>
</feature>
<feature type="transmembrane region" description="Helical" evidence="1">
    <location>
        <begin position="648"/>
        <end position="670"/>
    </location>
</feature>
<dbReference type="InterPro" id="IPR002656">
    <property type="entry name" value="Acyl_transf_3_dom"/>
</dbReference>
<feature type="domain" description="Nose resistant-to-fluoxetine protein N-terminal" evidence="2">
    <location>
        <begin position="130"/>
        <end position="256"/>
    </location>
</feature>
<keyword evidence="1" id="KW-0472">Membrane</keyword>
<dbReference type="InterPro" id="IPR006621">
    <property type="entry name" value="Nose-resist-to-fluoxetine_N"/>
</dbReference>
<dbReference type="Proteomes" id="UP000215902">
    <property type="component" value="Unassembled WGS sequence"/>
</dbReference>
<feature type="transmembrane region" description="Helical" evidence="1">
    <location>
        <begin position="567"/>
        <end position="587"/>
    </location>
</feature>
<dbReference type="PANTHER" id="PTHR11161:SF0">
    <property type="entry name" value="O-ACYLTRANSFERASE LIKE PROTEIN"/>
    <property type="match status" value="1"/>
</dbReference>
<proteinExistence type="predicted"/>
<keyword evidence="4" id="KW-1185">Reference proteome</keyword>
<accession>A0A267GDV5</accession>
<dbReference type="EMBL" id="NIVC01000415">
    <property type="protein sequence ID" value="PAA83554.1"/>
    <property type="molecule type" value="Genomic_DNA"/>
</dbReference>
<feature type="transmembrane region" description="Helical" evidence="1">
    <location>
        <begin position="507"/>
        <end position="529"/>
    </location>
</feature>
<name>A0A267GDV5_9PLAT</name>
<reference evidence="3 4" key="1">
    <citation type="submission" date="2017-06" db="EMBL/GenBank/DDBJ databases">
        <title>A platform for efficient transgenesis in Macrostomum lignano, a flatworm model organism for stem cell research.</title>
        <authorList>
            <person name="Berezikov E."/>
        </authorList>
    </citation>
    <scope>NUCLEOTIDE SEQUENCE [LARGE SCALE GENOMIC DNA]</scope>
    <source>
        <strain evidence="3">DV1</strain>
        <tissue evidence="3">Whole organism</tissue>
    </source>
</reference>
<dbReference type="AlphaFoldDB" id="A0A267GDV5"/>
<comment type="caution">
    <text evidence="3">The sequence shown here is derived from an EMBL/GenBank/DDBJ whole genome shotgun (WGS) entry which is preliminary data.</text>
</comment>
<keyword evidence="1" id="KW-0812">Transmembrane</keyword>